<dbReference type="PROSITE" id="PS51186">
    <property type="entry name" value="GNAT"/>
    <property type="match status" value="1"/>
</dbReference>
<protein>
    <submittedName>
        <fullName evidence="2">Acetyltransferase (GNAT) family protein</fullName>
    </submittedName>
</protein>
<dbReference type="Gene3D" id="3.40.630.30">
    <property type="match status" value="1"/>
</dbReference>
<organism evidence="2 3">
    <name type="scientific">Carboxydocella sporoproducens DSM 16521</name>
    <dbReference type="NCBI Taxonomy" id="1121270"/>
    <lineage>
        <taxon>Bacteria</taxon>
        <taxon>Bacillati</taxon>
        <taxon>Bacillota</taxon>
        <taxon>Clostridia</taxon>
        <taxon>Eubacteriales</taxon>
        <taxon>Clostridiales Family XVI. Incertae Sedis</taxon>
        <taxon>Carboxydocella</taxon>
    </lineage>
</organism>
<dbReference type="InterPro" id="IPR016181">
    <property type="entry name" value="Acyl_CoA_acyltransferase"/>
</dbReference>
<name>A0A1T4S1F0_9FIRM</name>
<sequence>MKLTRLVPTDQGFRPLVIRNYTLADIPQLIDIQRECFPPPFPSELWWNEEQLTNHVTIFPAGALCAEIDGQLVGSMTAVRTMFDPDQPENWATATDQGYIKGAFHPQGNALYVVDISVRPGWRKAGIGRALMEAMYATVVHLGVERLVGGGRLPGYHHYQDQLSAREYIDQVLAGKIADPVITFLLKCGRTPLALVPDYLEDDESGNYGLLMEWRNPFLQT</sequence>
<dbReference type="Pfam" id="PF00583">
    <property type="entry name" value="Acetyltransf_1"/>
    <property type="match status" value="1"/>
</dbReference>
<dbReference type="RefSeq" id="WP_078666365.1">
    <property type="nucleotide sequence ID" value="NZ_FUXM01000040.1"/>
</dbReference>
<dbReference type="CDD" id="cd04301">
    <property type="entry name" value="NAT_SF"/>
    <property type="match status" value="1"/>
</dbReference>
<dbReference type="GO" id="GO:0016747">
    <property type="term" value="F:acyltransferase activity, transferring groups other than amino-acyl groups"/>
    <property type="evidence" value="ECO:0007669"/>
    <property type="project" value="InterPro"/>
</dbReference>
<proteinExistence type="predicted"/>
<evidence type="ECO:0000313" key="2">
    <source>
        <dbReference type="EMBL" id="SKA21758.1"/>
    </source>
</evidence>
<keyword evidence="2" id="KW-0808">Transferase</keyword>
<evidence type="ECO:0000259" key="1">
    <source>
        <dbReference type="PROSITE" id="PS51186"/>
    </source>
</evidence>
<feature type="domain" description="N-acetyltransferase" evidence="1">
    <location>
        <begin position="16"/>
        <end position="217"/>
    </location>
</feature>
<dbReference type="Proteomes" id="UP000189933">
    <property type="component" value="Unassembled WGS sequence"/>
</dbReference>
<keyword evidence="3" id="KW-1185">Reference proteome</keyword>
<dbReference type="EMBL" id="FUXM01000040">
    <property type="protein sequence ID" value="SKA21758.1"/>
    <property type="molecule type" value="Genomic_DNA"/>
</dbReference>
<gene>
    <name evidence="2" type="ORF">SAMN02745885_02372</name>
</gene>
<reference evidence="3" key="1">
    <citation type="submission" date="2017-02" db="EMBL/GenBank/DDBJ databases">
        <authorList>
            <person name="Varghese N."/>
            <person name="Submissions S."/>
        </authorList>
    </citation>
    <scope>NUCLEOTIDE SEQUENCE [LARGE SCALE GENOMIC DNA]</scope>
    <source>
        <strain evidence="3">DSM 16521</strain>
    </source>
</reference>
<dbReference type="OrthoDB" id="9796171at2"/>
<accession>A0A1T4S1F0</accession>
<dbReference type="SUPFAM" id="SSF55729">
    <property type="entry name" value="Acyl-CoA N-acyltransferases (Nat)"/>
    <property type="match status" value="1"/>
</dbReference>
<dbReference type="InterPro" id="IPR000182">
    <property type="entry name" value="GNAT_dom"/>
</dbReference>
<dbReference type="AlphaFoldDB" id="A0A1T4S1F0"/>
<evidence type="ECO:0000313" key="3">
    <source>
        <dbReference type="Proteomes" id="UP000189933"/>
    </source>
</evidence>